<evidence type="ECO:0000256" key="5">
    <source>
        <dbReference type="ARBA" id="ARBA00023136"/>
    </source>
</evidence>
<dbReference type="STRING" id="626937.HMPREF3293_01437"/>
<dbReference type="PANTHER" id="PTHR32196">
    <property type="entry name" value="ABC TRANSPORTER PERMEASE PROTEIN YPHD-RELATED-RELATED"/>
    <property type="match status" value="1"/>
</dbReference>
<dbReference type="AlphaFoldDB" id="A0A136Q4W1"/>
<keyword evidence="4 6" id="KW-1133">Transmembrane helix</keyword>
<name>A0A136Q4W1_9FIRM</name>
<keyword evidence="3 6" id="KW-0812">Transmembrane</keyword>
<comment type="caution">
    <text evidence="7">The sequence shown here is derived from an EMBL/GenBank/DDBJ whole genome shotgun (WGS) entry which is preliminary data.</text>
</comment>
<proteinExistence type="predicted"/>
<protein>
    <submittedName>
        <fullName evidence="7">Putative ribose ABC transporter permease protein</fullName>
    </submittedName>
</protein>
<organism evidence="7 8">
    <name type="scientific">Christensenella minuta</name>
    <dbReference type="NCBI Taxonomy" id="626937"/>
    <lineage>
        <taxon>Bacteria</taxon>
        <taxon>Bacillati</taxon>
        <taxon>Bacillota</taxon>
        <taxon>Clostridia</taxon>
        <taxon>Christensenellales</taxon>
        <taxon>Christensenellaceae</taxon>
        <taxon>Christensenella</taxon>
    </lineage>
</organism>
<keyword evidence="5 6" id="KW-0472">Membrane</keyword>
<feature type="transmembrane region" description="Helical" evidence="6">
    <location>
        <begin position="134"/>
        <end position="152"/>
    </location>
</feature>
<sequence>MNQITTGKSEFNNFKVRFMGALKTNGGVILAFIIVFVIASIVSSKFLTFNNQMIILRTISTTALCAFAMTFVVLTSGIDLSVGSFMSLAGCLTTILISWYAVPSFLAILVSIGVGLAFGAANGLIITKMNMPPFIATLATMNIMRGISYTITGGKPVSVTADSLFENIGAGFLGQVPIAVIYVVIAFVFLWMLLNRTRFGRHIYAVGGNLTAAKYSGINTDKTIFLAYVLTGVFSAFGGIILVSRLNSGQPTIGEGAELDAIAACIVGGTSLSGGSGTLTGTLIGAVLMGVISNILNLVGVNAFVQLIVKGLIIIFSVYINTIRKPVKRAKSAES</sequence>
<dbReference type="PATRIC" id="fig|626937.4.peg.1420"/>
<feature type="transmembrane region" description="Helical" evidence="6">
    <location>
        <begin position="295"/>
        <end position="320"/>
    </location>
</feature>
<evidence type="ECO:0000256" key="2">
    <source>
        <dbReference type="ARBA" id="ARBA00022475"/>
    </source>
</evidence>
<dbReference type="GO" id="GO:0022857">
    <property type="term" value="F:transmembrane transporter activity"/>
    <property type="evidence" value="ECO:0007669"/>
    <property type="project" value="InterPro"/>
</dbReference>
<evidence type="ECO:0000313" key="8">
    <source>
        <dbReference type="Proteomes" id="UP000070366"/>
    </source>
</evidence>
<evidence type="ECO:0000256" key="4">
    <source>
        <dbReference type="ARBA" id="ARBA00022989"/>
    </source>
</evidence>
<dbReference type="InterPro" id="IPR001851">
    <property type="entry name" value="ABC_transp_permease"/>
</dbReference>
<dbReference type="GO" id="GO:0005886">
    <property type="term" value="C:plasma membrane"/>
    <property type="evidence" value="ECO:0007669"/>
    <property type="project" value="UniProtKB-SubCell"/>
</dbReference>
<feature type="transmembrane region" description="Helical" evidence="6">
    <location>
        <begin position="54"/>
        <end position="75"/>
    </location>
</feature>
<dbReference type="EMBL" id="LSZW01000057">
    <property type="protein sequence ID" value="KXK65715.1"/>
    <property type="molecule type" value="Genomic_DNA"/>
</dbReference>
<evidence type="ECO:0000256" key="3">
    <source>
        <dbReference type="ARBA" id="ARBA00022692"/>
    </source>
</evidence>
<dbReference type="Proteomes" id="UP000070366">
    <property type="component" value="Unassembled WGS sequence"/>
</dbReference>
<feature type="transmembrane region" description="Helical" evidence="6">
    <location>
        <begin position="82"/>
        <end position="102"/>
    </location>
</feature>
<keyword evidence="2" id="KW-1003">Cell membrane</keyword>
<reference evidence="7 8" key="1">
    <citation type="submission" date="2016-02" db="EMBL/GenBank/DDBJ databases">
        <authorList>
            <person name="Wen L."/>
            <person name="He K."/>
            <person name="Yang H."/>
        </authorList>
    </citation>
    <scope>NUCLEOTIDE SEQUENCE [LARGE SCALE GENOMIC DNA]</scope>
    <source>
        <strain evidence="7 8">DSM 22607</strain>
    </source>
</reference>
<accession>A0A136Q4W1</accession>
<evidence type="ECO:0000256" key="6">
    <source>
        <dbReference type="SAM" id="Phobius"/>
    </source>
</evidence>
<comment type="subcellular location">
    <subcellularLocation>
        <location evidence="1">Cell membrane</location>
        <topology evidence="1">Multi-pass membrane protein</topology>
    </subcellularLocation>
</comment>
<dbReference type="CDD" id="cd06579">
    <property type="entry name" value="TM_PBP1_transp_AraH_like"/>
    <property type="match status" value="1"/>
</dbReference>
<evidence type="ECO:0000313" key="7">
    <source>
        <dbReference type="EMBL" id="KXK65715.1"/>
    </source>
</evidence>
<feature type="transmembrane region" description="Helical" evidence="6">
    <location>
        <begin position="224"/>
        <end position="243"/>
    </location>
</feature>
<dbReference type="Pfam" id="PF02653">
    <property type="entry name" value="BPD_transp_2"/>
    <property type="match status" value="1"/>
</dbReference>
<feature type="transmembrane region" description="Helical" evidence="6">
    <location>
        <begin position="21"/>
        <end position="42"/>
    </location>
</feature>
<feature type="transmembrane region" description="Helical" evidence="6">
    <location>
        <begin position="108"/>
        <end position="127"/>
    </location>
</feature>
<dbReference type="RefSeq" id="WP_066739827.1">
    <property type="nucleotide sequence ID" value="NZ_CABMOF010000004.1"/>
</dbReference>
<feature type="transmembrane region" description="Helical" evidence="6">
    <location>
        <begin position="172"/>
        <end position="194"/>
    </location>
</feature>
<evidence type="ECO:0000256" key="1">
    <source>
        <dbReference type="ARBA" id="ARBA00004651"/>
    </source>
</evidence>
<keyword evidence="8" id="KW-1185">Reference proteome</keyword>
<gene>
    <name evidence="7" type="ORF">HMPREF3293_01437</name>
</gene>